<accession>A0A388TAT3</accession>
<evidence type="ECO:0000256" key="1">
    <source>
        <dbReference type="ARBA" id="ARBA00005589"/>
    </source>
</evidence>
<evidence type="ECO:0000256" key="4">
    <source>
        <dbReference type="HAMAP-Rule" id="MF_00270"/>
    </source>
</evidence>
<dbReference type="GO" id="GO:0070181">
    <property type="term" value="F:small ribosomal subunit rRNA binding"/>
    <property type="evidence" value="ECO:0007669"/>
    <property type="project" value="TreeGrafter"/>
</dbReference>
<dbReference type="InterPro" id="IPR036870">
    <property type="entry name" value="Ribosomal_bS18_sf"/>
</dbReference>
<reference evidence="6 7" key="1">
    <citation type="journal article" date="2019" name="ISME J.">
        <title>Genome analyses of uncultured TG2/ZB3 bacteria in 'Margulisbacteria' specifically attached to ectosymbiotic spirochetes of protists in the termite gut.</title>
        <authorList>
            <person name="Utami Y.D."/>
            <person name="Kuwahara H."/>
            <person name="Igai K."/>
            <person name="Murakami T."/>
            <person name="Sugaya K."/>
            <person name="Morikawa T."/>
            <person name="Nagura Y."/>
            <person name="Yuki M."/>
            <person name="Deevong P."/>
            <person name="Inoue T."/>
            <person name="Kihara K."/>
            <person name="Lo N."/>
            <person name="Yamada A."/>
            <person name="Ohkuma M."/>
            <person name="Hongoh Y."/>
        </authorList>
    </citation>
    <scope>NUCLEOTIDE SEQUENCE [LARGE SCALE GENOMIC DNA]</scope>
    <source>
        <strain evidence="6">NkOx7-01</strain>
    </source>
</reference>
<comment type="function">
    <text evidence="4">Binds as a heterodimer with protein bS6 to the central domain of the 16S rRNA, where it helps stabilize the platform of the 30S subunit.</text>
</comment>
<comment type="caution">
    <text evidence="6">The sequence shown here is derived from an EMBL/GenBank/DDBJ whole genome shotgun (WGS) entry which is preliminary data.</text>
</comment>
<keyword evidence="4" id="KW-0694">RNA-binding</keyword>
<evidence type="ECO:0000313" key="7">
    <source>
        <dbReference type="Proteomes" id="UP000269352"/>
    </source>
</evidence>
<evidence type="ECO:0000313" key="6">
    <source>
        <dbReference type="EMBL" id="GBR73415.1"/>
    </source>
</evidence>
<comment type="subunit">
    <text evidence="4">Part of the 30S ribosomal subunit. Forms a tight heterodimer with protein bS6.</text>
</comment>
<dbReference type="Proteomes" id="UP000269352">
    <property type="component" value="Unassembled WGS sequence"/>
</dbReference>
<evidence type="ECO:0000256" key="5">
    <source>
        <dbReference type="RuleBase" id="RU003910"/>
    </source>
</evidence>
<name>A0A388TAT3_TERA1</name>
<dbReference type="EMBL" id="BGZN01000010">
    <property type="protein sequence ID" value="GBR73415.1"/>
    <property type="molecule type" value="Genomic_DNA"/>
</dbReference>
<dbReference type="NCBIfam" id="TIGR00165">
    <property type="entry name" value="S18"/>
    <property type="match status" value="1"/>
</dbReference>
<keyword evidence="2 4" id="KW-0689">Ribosomal protein</keyword>
<dbReference type="Pfam" id="PF01084">
    <property type="entry name" value="Ribosomal_S18"/>
    <property type="match status" value="1"/>
</dbReference>
<dbReference type="GO" id="GO:0003735">
    <property type="term" value="F:structural constituent of ribosome"/>
    <property type="evidence" value="ECO:0007669"/>
    <property type="project" value="InterPro"/>
</dbReference>
<protein>
    <recommendedName>
        <fullName evidence="4">Small ribosomal subunit protein bS18</fullName>
    </recommendedName>
</protein>
<comment type="similarity">
    <text evidence="1 4 5">Belongs to the bacterial ribosomal protein bS18 family.</text>
</comment>
<dbReference type="InterPro" id="IPR001648">
    <property type="entry name" value="Ribosomal_bS18"/>
</dbReference>
<dbReference type="PANTHER" id="PTHR13479">
    <property type="entry name" value="30S RIBOSOMAL PROTEIN S18"/>
    <property type="match status" value="1"/>
</dbReference>
<dbReference type="HAMAP" id="MF_00270">
    <property type="entry name" value="Ribosomal_bS18"/>
    <property type="match status" value="1"/>
</dbReference>
<evidence type="ECO:0000256" key="2">
    <source>
        <dbReference type="ARBA" id="ARBA00022980"/>
    </source>
</evidence>
<dbReference type="Gene3D" id="4.10.640.10">
    <property type="entry name" value="Ribosomal protein S18"/>
    <property type="match status" value="1"/>
</dbReference>
<sequence length="87" mass="10342">MSKDTKRGDYKMPLPMKKRRGKPCYFCENHLEDLDYKDLALVQRFQSPRGKILPRRQSNCCAKHQRKVAQAIKRARYMALLPYVVEQ</sequence>
<proteinExistence type="inferred from homology"/>
<dbReference type="AlphaFoldDB" id="A0A388TAT3"/>
<dbReference type="PANTHER" id="PTHR13479:SF40">
    <property type="entry name" value="SMALL RIBOSOMAL SUBUNIT PROTEIN BS18M"/>
    <property type="match status" value="1"/>
</dbReference>
<keyword evidence="3 4" id="KW-0687">Ribonucleoprotein</keyword>
<keyword evidence="7" id="KW-1185">Reference proteome</keyword>
<dbReference type="SUPFAM" id="SSF46911">
    <property type="entry name" value="Ribosomal protein S18"/>
    <property type="match status" value="1"/>
</dbReference>
<dbReference type="PRINTS" id="PR00974">
    <property type="entry name" value="RIBOSOMALS18"/>
</dbReference>
<keyword evidence="4" id="KW-0699">rRNA-binding</keyword>
<gene>
    <name evidence="4 6" type="primary">rpsR</name>
    <name evidence="6" type="ORF">NO1_0802</name>
</gene>
<dbReference type="GO" id="GO:0006412">
    <property type="term" value="P:translation"/>
    <property type="evidence" value="ECO:0007669"/>
    <property type="project" value="UniProtKB-UniRule"/>
</dbReference>
<organism evidence="6 7">
    <name type="scientific">Termititenax aidoneus</name>
    <dbReference type="NCBI Taxonomy" id="2218524"/>
    <lineage>
        <taxon>Bacteria</taxon>
        <taxon>Bacillati</taxon>
        <taxon>Candidatus Margulisiibacteriota</taxon>
        <taxon>Candidatus Termititenacia</taxon>
        <taxon>Candidatus Termititenacales</taxon>
        <taxon>Candidatus Termititenacaceae</taxon>
        <taxon>Candidatus Termititenax</taxon>
    </lineage>
</organism>
<evidence type="ECO:0000256" key="3">
    <source>
        <dbReference type="ARBA" id="ARBA00023274"/>
    </source>
</evidence>
<dbReference type="GO" id="GO:0022627">
    <property type="term" value="C:cytosolic small ribosomal subunit"/>
    <property type="evidence" value="ECO:0007669"/>
    <property type="project" value="TreeGrafter"/>
</dbReference>